<evidence type="ECO:0000256" key="1">
    <source>
        <dbReference type="ARBA" id="ARBA00010139"/>
    </source>
</evidence>
<reference evidence="5" key="1">
    <citation type="submission" date="2023-03" db="EMBL/GenBank/DDBJ databases">
        <title>Complete genome of Cladonia borealis.</title>
        <authorList>
            <person name="Park H."/>
        </authorList>
    </citation>
    <scope>NUCLEOTIDE SEQUENCE</scope>
    <source>
        <strain evidence="5">ANT050790</strain>
    </source>
</reference>
<dbReference type="Pfam" id="PF00743">
    <property type="entry name" value="FMO-like"/>
    <property type="match status" value="1"/>
</dbReference>
<evidence type="ECO:0000313" key="5">
    <source>
        <dbReference type="EMBL" id="KAK0506884.1"/>
    </source>
</evidence>
<evidence type="ECO:0008006" key="7">
    <source>
        <dbReference type="Google" id="ProtNLM"/>
    </source>
</evidence>
<keyword evidence="6" id="KW-1185">Reference proteome</keyword>
<dbReference type="GO" id="GO:0050661">
    <property type="term" value="F:NADP binding"/>
    <property type="evidence" value="ECO:0007669"/>
    <property type="project" value="InterPro"/>
</dbReference>
<keyword evidence="4" id="KW-0560">Oxidoreductase</keyword>
<dbReference type="PANTHER" id="PTHR42877">
    <property type="entry name" value="L-ORNITHINE N(5)-MONOOXYGENASE-RELATED"/>
    <property type="match status" value="1"/>
</dbReference>
<sequence length="355" mass="39682">MHSYLVDVARRWQLRGHVRFNSTVTKAAWNGDNERSIHVDQDMEAGKSKAYTITCSYLISAVGQLHTACVPDIPGFEEYRGKVMHTTNWDEDERLEGRRVAVIGYGAAGVQVVPEVASCAKQLTVFQRSPSWITPRDSQPLSGLQHGMVVNERVREMGAQFSKDFLAHQLPLDPGLRARLTPSYPFGCKQVLLSDDFYLAIGKAHVSLETRPIECITKNGVQVGNTEMPFDMFIFTTGFRAQSFLCYIEMTGQNEINTSSDWRHGLRAHQGVMVENLPNFAMLYGPNTNLSHVSVMLMIEAQVRYISAMVQVVQEAVIVGSSLTICPKIQAVAQYNDTLQERLNKTVFAESACRS</sequence>
<comment type="similarity">
    <text evidence="1">Belongs to the FAD-binding monooxygenase family.</text>
</comment>
<protein>
    <recommendedName>
        <fullName evidence="7">Monooxygenase</fullName>
    </recommendedName>
</protein>
<proteinExistence type="inferred from homology"/>
<accession>A0AA39QS57</accession>
<evidence type="ECO:0000313" key="6">
    <source>
        <dbReference type="Proteomes" id="UP001166286"/>
    </source>
</evidence>
<dbReference type="SUPFAM" id="SSF51905">
    <property type="entry name" value="FAD/NAD(P)-binding domain"/>
    <property type="match status" value="2"/>
</dbReference>
<dbReference type="EMBL" id="JAFEKC020000026">
    <property type="protein sequence ID" value="KAK0506884.1"/>
    <property type="molecule type" value="Genomic_DNA"/>
</dbReference>
<organism evidence="5 6">
    <name type="scientific">Cladonia borealis</name>
    <dbReference type="NCBI Taxonomy" id="184061"/>
    <lineage>
        <taxon>Eukaryota</taxon>
        <taxon>Fungi</taxon>
        <taxon>Dikarya</taxon>
        <taxon>Ascomycota</taxon>
        <taxon>Pezizomycotina</taxon>
        <taxon>Lecanoromycetes</taxon>
        <taxon>OSLEUM clade</taxon>
        <taxon>Lecanoromycetidae</taxon>
        <taxon>Lecanorales</taxon>
        <taxon>Lecanorineae</taxon>
        <taxon>Cladoniaceae</taxon>
        <taxon>Cladonia</taxon>
    </lineage>
</organism>
<evidence type="ECO:0000256" key="3">
    <source>
        <dbReference type="ARBA" id="ARBA00022827"/>
    </source>
</evidence>
<dbReference type="Gene3D" id="3.50.50.60">
    <property type="entry name" value="FAD/NAD(P)-binding domain"/>
    <property type="match status" value="3"/>
</dbReference>
<keyword evidence="2" id="KW-0285">Flavoprotein</keyword>
<evidence type="ECO:0000256" key="4">
    <source>
        <dbReference type="ARBA" id="ARBA00023002"/>
    </source>
</evidence>
<gene>
    <name evidence="5" type="ORF">JMJ35_010584</name>
</gene>
<dbReference type="Proteomes" id="UP001166286">
    <property type="component" value="Unassembled WGS sequence"/>
</dbReference>
<evidence type="ECO:0000256" key="2">
    <source>
        <dbReference type="ARBA" id="ARBA00022630"/>
    </source>
</evidence>
<dbReference type="InterPro" id="IPR020946">
    <property type="entry name" value="Flavin_mOase-like"/>
</dbReference>
<dbReference type="GO" id="GO:0004499">
    <property type="term" value="F:N,N-dimethylaniline monooxygenase activity"/>
    <property type="evidence" value="ECO:0007669"/>
    <property type="project" value="InterPro"/>
</dbReference>
<comment type="caution">
    <text evidence="5">The sequence shown here is derived from an EMBL/GenBank/DDBJ whole genome shotgun (WGS) entry which is preliminary data.</text>
</comment>
<name>A0AA39QS57_9LECA</name>
<dbReference type="InterPro" id="IPR036188">
    <property type="entry name" value="FAD/NAD-bd_sf"/>
</dbReference>
<dbReference type="InterPro" id="IPR051209">
    <property type="entry name" value="FAD-bind_Monooxygenase_sf"/>
</dbReference>
<dbReference type="PANTHER" id="PTHR42877:SF4">
    <property type="entry name" value="FAD_NAD(P)-BINDING DOMAIN-CONTAINING PROTEIN-RELATED"/>
    <property type="match status" value="1"/>
</dbReference>
<dbReference type="AlphaFoldDB" id="A0AA39QS57"/>
<keyword evidence="3" id="KW-0274">FAD</keyword>
<dbReference type="GO" id="GO:0050660">
    <property type="term" value="F:flavin adenine dinucleotide binding"/>
    <property type="evidence" value="ECO:0007669"/>
    <property type="project" value="InterPro"/>
</dbReference>